<reference evidence="1" key="1">
    <citation type="submission" date="2020-07" db="EMBL/GenBank/DDBJ databases">
        <title>Huge and variable diversity of episymbiotic CPR bacteria and DPANN archaea in groundwater ecosystems.</title>
        <authorList>
            <person name="He C.Y."/>
            <person name="Keren R."/>
            <person name="Whittaker M."/>
            <person name="Farag I.F."/>
            <person name="Doudna J."/>
            <person name="Cate J.H.D."/>
            <person name="Banfield J.F."/>
        </authorList>
    </citation>
    <scope>NUCLEOTIDE SEQUENCE</scope>
    <source>
        <strain evidence="1">NC_groundwater_193_Ag_S-0.1um_51_7</strain>
    </source>
</reference>
<feature type="non-terminal residue" evidence="1">
    <location>
        <position position="40"/>
    </location>
</feature>
<dbReference type="EMBL" id="JACOZA010000102">
    <property type="protein sequence ID" value="MBI2097288.1"/>
    <property type="molecule type" value="Genomic_DNA"/>
</dbReference>
<dbReference type="GO" id="GO:0016787">
    <property type="term" value="F:hydrolase activity"/>
    <property type="evidence" value="ECO:0007669"/>
    <property type="project" value="UniProtKB-KW"/>
</dbReference>
<comment type="caution">
    <text evidence="1">The sequence shown here is derived from an EMBL/GenBank/DDBJ whole genome shotgun (WGS) entry which is preliminary data.</text>
</comment>
<accession>A0A931SEN5</accession>
<gene>
    <name evidence="1" type="ORF">HYT40_04075</name>
</gene>
<sequence length="40" mass="4646">MAKKRIAVFDIDGTIFRSSLLRELLESLITFGIFPYRAQE</sequence>
<protein>
    <submittedName>
        <fullName evidence="1">HAD-IB family hydrolase</fullName>
    </submittedName>
</protein>
<evidence type="ECO:0000313" key="1">
    <source>
        <dbReference type="EMBL" id="MBI2097288.1"/>
    </source>
</evidence>
<organism evidence="1 2">
    <name type="scientific">Candidatus Sungiibacteriota bacterium</name>
    <dbReference type="NCBI Taxonomy" id="2750080"/>
    <lineage>
        <taxon>Bacteria</taxon>
        <taxon>Candidatus Sungiibacteriota</taxon>
    </lineage>
</organism>
<proteinExistence type="predicted"/>
<dbReference type="Proteomes" id="UP000724148">
    <property type="component" value="Unassembled WGS sequence"/>
</dbReference>
<keyword evidence="1" id="KW-0378">Hydrolase</keyword>
<name>A0A931SEN5_9BACT</name>
<dbReference type="AlphaFoldDB" id="A0A931SEN5"/>
<evidence type="ECO:0000313" key="2">
    <source>
        <dbReference type="Proteomes" id="UP000724148"/>
    </source>
</evidence>